<evidence type="ECO:0000313" key="1">
    <source>
        <dbReference type="EMBL" id="CUS45192.1"/>
    </source>
</evidence>
<gene>
    <name evidence="1" type="ORF">MGWOODY_Smn1417</name>
</gene>
<dbReference type="AlphaFoldDB" id="A0A170PP87"/>
<accession>A0A170PP87</accession>
<reference evidence="1" key="1">
    <citation type="submission" date="2015-10" db="EMBL/GenBank/DDBJ databases">
        <authorList>
            <person name="Gilbert D.G."/>
        </authorList>
    </citation>
    <scope>NUCLEOTIDE SEQUENCE</scope>
</reference>
<sequence>MKFVFAAILMLVLGDLAFAHGANTAMLTSAVIRFFHSAGEEGRSSIFSR</sequence>
<dbReference type="EMBL" id="CZQE01000219">
    <property type="protein sequence ID" value="CUS45192.1"/>
    <property type="molecule type" value="Genomic_DNA"/>
</dbReference>
<proteinExistence type="predicted"/>
<name>A0A170PP87_9ZZZZ</name>
<organism evidence="1">
    <name type="scientific">hydrothermal vent metagenome</name>
    <dbReference type="NCBI Taxonomy" id="652676"/>
    <lineage>
        <taxon>unclassified sequences</taxon>
        <taxon>metagenomes</taxon>
        <taxon>ecological metagenomes</taxon>
    </lineage>
</organism>
<protein>
    <submittedName>
        <fullName evidence="1">Uncharacterized protein</fullName>
    </submittedName>
</protein>